<protein>
    <submittedName>
        <fullName evidence="1">Uncharacterized protein</fullName>
    </submittedName>
</protein>
<gene>
    <name evidence="1" type="ORF">UV59_C0010G0024</name>
</gene>
<evidence type="ECO:0000313" key="1">
    <source>
        <dbReference type="EMBL" id="KKS85153.1"/>
    </source>
</evidence>
<dbReference type="STRING" id="1618436.UV59_C0010G0024"/>
<dbReference type="Proteomes" id="UP000034543">
    <property type="component" value="Unassembled WGS sequence"/>
</dbReference>
<proteinExistence type="predicted"/>
<name>A0A0G1FE89_9BACT</name>
<sequence length="163" mass="18516">MSVDSEKIFTRKEIETITGLNRSEIRTTTPYISSIHEDNSLGRGVNNYSLRDATLLMWNRILTDQFKFSKHEANNFLVSSDDFFPKFFALGELLLNPDISLQSLISACPLLSEDEKELISVPGSTLKANFKRQNQITDPIFMKLGKAILLGRYLVENGRKVEV</sequence>
<comment type="caution">
    <text evidence="1">The sequence shown here is derived from an EMBL/GenBank/DDBJ whole genome shotgun (WGS) entry which is preliminary data.</text>
</comment>
<evidence type="ECO:0000313" key="2">
    <source>
        <dbReference type="Proteomes" id="UP000034543"/>
    </source>
</evidence>
<organism evidence="1 2">
    <name type="scientific">Candidatus Gottesmanbacteria bacterium GW2011_GWA1_43_11</name>
    <dbReference type="NCBI Taxonomy" id="1618436"/>
    <lineage>
        <taxon>Bacteria</taxon>
        <taxon>Candidatus Gottesmaniibacteriota</taxon>
    </lineage>
</organism>
<dbReference type="AlphaFoldDB" id="A0A0G1FE89"/>
<accession>A0A0G1FE89</accession>
<reference evidence="1 2" key="1">
    <citation type="journal article" date="2015" name="Nature">
        <title>rRNA introns, odd ribosomes, and small enigmatic genomes across a large radiation of phyla.</title>
        <authorList>
            <person name="Brown C.T."/>
            <person name="Hug L.A."/>
            <person name="Thomas B.C."/>
            <person name="Sharon I."/>
            <person name="Castelle C.J."/>
            <person name="Singh A."/>
            <person name="Wilkins M.J."/>
            <person name="Williams K.H."/>
            <person name="Banfield J.F."/>
        </authorList>
    </citation>
    <scope>NUCLEOTIDE SEQUENCE [LARGE SCALE GENOMIC DNA]</scope>
</reference>
<dbReference type="EMBL" id="LCFB01000010">
    <property type="protein sequence ID" value="KKS85153.1"/>
    <property type="molecule type" value="Genomic_DNA"/>
</dbReference>